<evidence type="ECO:0000259" key="1">
    <source>
        <dbReference type="Pfam" id="PF13472"/>
    </source>
</evidence>
<comment type="caution">
    <text evidence="2">The sequence shown here is derived from an EMBL/GenBank/DDBJ whole genome shotgun (WGS) entry which is preliminary data.</text>
</comment>
<dbReference type="Gene3D" id="3.40.50.1110">
    <property type="entry name" value="SGNH hydrolase"/>
    <property type="match status" value="1"/>
</dbReference>
<keyword evidence="2" id="KW-0378">Hydrolase</keyword>
<evidence type="ECO:0000313" key="2">
    <source>
        <dbReference type="EMBL" id="MEO3682191.1"/>
    </source>
</evidence>
<dbReference type="RefSeq" id="WP_347689941.1">
    <property type="nucleotide sequence ID" value="NZ_JBDPZN010000002.1"/>
</dbReference>
<evidence type="ECO:0000313" key="3">
    <source>
        <dbReference type="Proteomes" id="UP001477278"/>
    </source>
</evidence>
<keyword evidence="3" id="KW-1185">Reference proteome</keyword>
<dbReference type="CDD" id="cd01836">
    <property type="entry name" value="FeeA_FeeB_like"/>
    <property type="match status" value="1"/>
</dbReference>
<dbReference type="EMBL" id="JBDPZN010000002">
    <property type="protein sequence ID" value="MEO3682191.1"/>
    <property type="molecule type" value="Genomic_DNA"/>
</dbReference>
<name>A0ABV0FMX6_9GAMM</name>
<dbReference type="InterPro" id="IPR036514">
    <property type="entry name" value="SGNH_hydro_sf"/>
</dbReference>
<dbReference type="SUPFAM" id="SSF52266">
    <property type="entry name" value="SGNH hydrolase"/>
    <property type="match status" value="1"/>
</dbReference>
<dbReference type="Pfam" id="PF13472">
    <property type="entry name" value="Lipase_GDSL_2"/>
    <property type="match status" value="1"/>
</dbReference>
<dbReference type="GO" id="GO:0016787">
    <property type="term" value="F:hydrolase activity"/>
    <property type="evidence" value="ECO:0007669"/>
    <property type="project" value="UniProtKB-KW"/>
</dbReference>
<gene>
    <name evidence="2" type="ORF">ABHN84_07765</name>
</gene>
<proteinExistence type="predicted"/>
<protein>
    <submittedName>
        <fullName evidence="2">SGNH/GDSL hydrolase family protein</fullName>
    </submittedName>
</protein>
<sequence length="271" mass="29793">MLHQGISIMLAPVLVFQGLKVRHTTPRLPEPEGERVGQTGSNPALSLLILGDSAAAGVGVTNQQHALLGQIIEQLSPQLEFSYALFAKTGSTTATTLQALHERIDTAHPILSQKHYDVIVTSLGVNDITSPISCDKWLQQQKQLLELITQRYKPKLILVTALPPLGLFPVLPNPLRWSLGQRANQFNRKLQQLLIKLDQQGALPINQHIDPTTAFRLIKLPLDNPQPDITMLEFMRQVMATDGFHPGAPIYNAWANLVVEQIVGGIKSAAI</sequence>
<dbReference type="InterPro" id="IPR013830">
    <property type="entry name" value="SGNH_hydro"/>
</dbReference>
<dbReference type="Proteomes" id="UP001477278">
    <property type="component" value="Unassembled WGS sequence"/>
</dbReference>
<feature type="domain" description="SGNH hydrolase-type esterase" evidence="1">
    <location>
        <begin position="49"/>
        <end position="193"/>
    </location>
</feature>
<reference evidence="2 3" key="1">
    <citation type="submission" date="2024-05" db="EMBL/GenBank/DDBJ databases">
        <title>Genome sequencing of Marine Estuary Bacteria, Shewanella vesiculosa and S. baltica, and Pseudomonas syringae.</title>
        <authorList>
            <person name="Gurung A."/>
            <person name="Maclea K.S."/>
        </authorList>
    </citation>
    <scope>NUCLEOTIDE SEQUENCE [LARGE SCALE GENOMIC DNA]</scope>
    <source>
        <strain evidence="2 3">1A</strain>
    </source>
</reference>
<organism evidence="2 3">
    <name type="scientific">Shewanella vesiculosa</name>
    <dbReference type="NCBI Taxonomy" id="518738"/>
    <lineage>
        <taxon>Bacteria</taxon>
        <taxon>Pseudomonadati</taxon>
        <taxon>Pseudomonadota</taxon>
        <taxon>Gammaproteobacteria</taxon>
        <taxon>Alteromonadales</taxon>
        <taxon>Shewanellaceae</taxon>
        <taxon>Shewanella</taxon>
    </lineage>
</organism>
<accession>A0ABV0FMX6</accession>